<dbReference type="InterPro" id="IPR002034">
    <property type="entry name" value="AIPM/Hcit_synth_CS"/>
</dbReference>
<evidence type="ECO:0000256" key="5">
    <source>
        <dbReference type="ARBA" id="ARBA00022430"/>
    </source>
</evidence>
<dbReference type="PROSITE" id="PS00815">
    <property type="entry name" value="AIPM_HOMOCIT_SYNTH_1"/>
    <property type="match status" value="1"/>
</dbReference>
<dbReference type="NCBIfam" id="TIGR00973">
    <property type="entry name" value="leuA_bact"/>
    <property type="match status" value="1"/>
</dbReference>
<feature type="region of interest" description="Regulatory domain" evidence="11">
    <location>
        <begin position="397"/>
        <end position="510"/>
    </location>
</feature>
<dbReference type="EC" id="2.3.3.13" evidence="3 11"/>
<keyword evidence="7 11" id="KW-0808">Transferase</keyword>
<keyword evidence="8 11" id="KW-0479">Metal-binding</keyword>
<feature type="binding site" evidence="11">
    <location>
        <position position="14"/>
    </location>
    <ligand>
        <name>Mn(2+)</name>
        <dbReference type="ChEBI" id="CHEBI:29035"/>
    </ligand>
</feature>
<dbReference type="NCBIfam" id="NF002086">
    <property type="entry name" value="PRK00915.1-3"/>
    <property type="match status" value="1"/>
</dbReference>
<reference evidence="13 14" key="1">
    <citation type="submission" date="2021-06" db="EMBL/GenBank/DDBJ databases">
        <authorList>
            <person name="Criscuolo A."/>
        </authorList>
    </citation>
    <scope>NUCLEOTIDE SEQUENCE [LARGE SCALE GENOMIC DNA]</scope>
    <source>
        <strain evidence="14">CIP 111802</strain>
    </source>
</reference>
<feature type="binding site" evidence="11">
    <location>
        <position position="240"/>
    </location>
    <ligand>
        <name>Mn(2+)</name>
        <dbReference type="ChEBI" id="CHEBI:29035"/>
    </ligand>
</feature>
<dbReference type="RefSeq" id="WP_218102047.1">
    <property type="nucleotide sequence ID" value="NZ_CAJVCE010000023.1"/>
</dbReference>
<evidence type="ECO:0000256" key="7">
    <source>
        <dbReference type="ARBA" id="ARBA00022679"/>
    </source>
</evidence>
<dbReference type="HAMAP" id="MF_01025">
    <property type="entry name" value="LeuA_type1"/>
    <property type="match status" value="1"/>
</dbReference>
<comment type="cofactor">
    <cofactor evidence="11">
        <name>Mn(2+)</name>
        <dbReference type="ChEBI" id="CHEBI:29035"/>
    </cofactor>
</comment>
<evidence type="ECO:0000256" key="10">
    <source>
        <dbReference type="ARBA" id="ARBA00023304"/>
    </source>
</evidence>
<dbReference type="Pfam" id="PF22617">
    <property type="entry name" value="HCS_D2"/>
    <property type="match status" value="1"/>
</dbReference>
<keyword evidence="13" id="KW-0012">Acyltransferase</keyword>
<feature type="binding site" evidence="11">
    <location>
        <position position="206"/>
    </location>
    <ligand>
        <name>Mn(2+)</name>
        <dbReference type="ChEBI" id="CHEBI:29035"/>
    </ligand>
</feature>
<feature type="domain" description="Pyruvate carboxyltransferase" evidence="12">
    <location>
        <begin position="5"/>
        <end position="269"/>
    </location>
</feature>
<dbReference type="Proteomes" id="UP000730618">
    <property type="component" value="Unassembled WGS sequence"/>
</dbReference>
<comment type="caution">
    <text evidence="13">The sequence shown here is derived from an EMBL/GenBank/DDBJ whole genome shotgun (WGS) entry which is preliminary data.</text>
</comment>
<comment type="subunit">
    <text evidence="11">Homodimer.</text>
</comment>
<evidence type="ECO:0000256" key="4">
    <source>
        <dbReference type="ARBA" id="ARBA00018198"/>
    </source>
</evidence>
<dbReference type="PANTHER" id="PTHR10277">
    <property type="entry name" value="HOMOCITRATE SYNTHASE-RELATED"/>
    <property type="match status" value="1"/>
</dbReference>
<comment type="function">
    <text evidence="11">Catalyzes the condensation of the acetyl group of acetyl-CoA with 3-methyl-2-oxobutanoate (2-ketoisovalerate) to form 3-carboxy-3-hydroxy-4-methylpentanoate (2-isopropylmalate).</text>
</comment>
<comment type="similarity">
    <text evidence="2 11">Belongs to the alpha-IPM synthase/homocitrate synthase family. LeuA type 1 subfamily.</text>
</comment>
<dbReference type="InterPro" id="IPR005671">
    <property type="entry name" value="LeuA_bact_synth"/>
</dbReference>
<evidence type="ECO:0000256" key="8">
    <source>
        <dbReference type="ARBA" id="ARBA00022723"/>
    </source>
</evidence>
<dbReference type="CDD" id="cd07940">
    <property type="entry name" value="DRE_TIM_IPMS"/>
    <property type="match status" value="1"/>
</dbReference>
<evidence type="ECO:0000256" key="2">
    <source>
        <dbReference type="ARBA" id="ARBA00009396"/>
    </source>
</evidence>
<dbReference type="GO" id="GO:0003852">
    <property type="term" value="F:2-isopropylmalate synthase activity"/>
    <property type="evidence" value="ECO:0007669"/>
    <property type="project" value="UniProtKB-EC"/>
</dbReference>
<accession>A0ABM8VQV7</accession>
<proteinExistence type="inferred from homology"/>
<evidence type="ECO:0000256" key="1">
    <source>
        <dbReference type="ARBA" id="ARBA00004689"/>
    </source>
</evidence>
<dbReference type="InterPro" id="IPR013709">
    <property type="entry name" value="2-isopropylmalate_synth_dimer"/>
</dbReference>
<name>A0ABM8VQV7_9BACL</name>
<keyword evidence="9 11" id="KW-0464">Manganese</keyword>
<dbReference type="PROSITE" id="PS50991">
    <property type="entry name" value="PYR_CT"/>
    <property type="match status" value="1"/>
</dbReference>
<keyword evidence="10 11" id="KW-0100">Branched-chain amino acid biosynthesis</keyword>
<organism evidence="13 14">
    <name type="scientific">Paenibacillus allorhizosphaerae</name>
    <dbReference type="NCBI Taxonomy" id="2849866"/>
    <lineage>
        <taxon>Bacteria</taxon>
        <taxon>Bacillati</taxon>
        <taxon>Bacillota</taxon>
        <taxon>Bacilli</taxon>
        <taxon>Bacillales</taxon>
        <taxon>Paenibacillaceae</taxon>
        <taxon>Paenibacillus</taxon>
    </lineage>
</organism>
<evidence type="ECO:0000259" key="12">
    <source>
        <dbReference type="PROSITE" id="PS50991"/>
    </source>
</evidence>
<gene>
    <name evidence="13" type="primary">leuA_2</name>
    <name evidence="11" type="synonym">leuA</name>
    <name evidence="13" type="ORF">PAECIP111802_05844</name>
</gene>
<protein>
    <recommendedName>
        <fullName evidence="4 11">2-isopropylmalate synthase</fullName>
        <ecNumber evidence="3 11">2.3.3.13</ecNumber>
    </recommendedName>
    <alternativeName>
        <fullName evidence="11">Alpha-IPM synthase</fullName>
    </alternativeName>
    <alternativeName>
        <fullName evidence="11">Alpha-isopropylmalate synthase</fullName>
    </alternativeName>
</protein>
<evidence type="ECO:0000256" key="6">
    <source>
        <dbReference type="ARBA" id="ARBA00022605"/>
    </source>
</evidence>
<dbReference type="InterPro" id="IPR050073">
    <property type="entry name" value="2-IPM_HCS-like"/>
</dbReference>
<sequence length="510" mass="55985">MNRKIIVFDTTLRDGEQVPGAKLNIHQKIEIAQQLKRLNVDIIEAGFPASSAGDFQAVQEIARSVGDSVSITALARAVQKDIDAVYESVKLAQNPLIHIVLGTSNIHVEKKFNRSKDAVMQMGVDAVKYAKTLLPHVQYSTEDASRSDFEYLWKTIEGVVKAGATMINVPDTVGYAIPEEFGDLIRRLNDRLKNLNDSVILSVHCHNDLGLATANTLSAIKNGAQKIECTINGLGERAGNASLEEVVMALKVRESSYNCYTDINTKELLRTSRLVSHLTGLDVQVNKAITGENAFAHSSGIHQDGLLKDKQVYEIMSPEEVGAESMELILTARSGRHAFKNAVEKMGFDTSDAADFELLFEKFLTLADAKKEVYDHDVFYLVTNHRTLGDGSTHLYELESFQVVSNDLYPTATIKLRKGTESIKGSSVGDGPVDALYSVIKNLVGLEVQLKDYKISSLSRGKEAMGRVNIRIEYEGRIYSGRAMDTDIIKASANAFLNGINAVLLDAANN</sequence>
<evidence type="ECO:0000256" key="9">
    <source>
        <dbReference type="ARBA" id="ARBA00023211"/>
    </source>
</evidence>
<keyword evidence="11" id="KW-0963">Cytoplasm</keyword>
<evidence type="ECO:0000313" key="13">
    <source>
        <dbReference type="EMBL" id="CAG7654701.1"/>
    </source>
</evidence>
<comment type="catalytic activity">
    <reaction evidence="11">
        <text>3-methyl-2-oxobutanoate + acetyl-CoA + H2O = (2S)-2-isopropylmalate + CoA + H(+)</text>
        <dbReference type="Rhea" id="RHEA:21524"/>
        <dbReference type="ChEBI" id="CHEBI:1178"/>
        <dbReference type="ChEBI" id="CHEBI:11851"/>
        <dbReference type="ChEBI" id="CHEBI:15377"/>
        <dbReference type="ChEBI" id="CHEBI:15378"/>
        <dbReference type="ChEBI" id="CHEBI:57287"/>
        <dbReference type="ChEBI" id="CHEBI:57288"/>
        <dbReference type="EC" id="2.3.3.13"/>
    </reaction>
</comment>
<feature type="binding site" evidence="11">
    <location>
        <position position="204"/>
    </location>
    <ligand>
        <name>Mn(2+)</name>
        <dbReference type="ChEBI" id="CHEBI:29035"/>
    </ligand>
</feature>
<dbReference type="SMART" id="SM00917">
    <property type="entry name" value="LeuA_dimer"/>
    <property type="match status" value="1"/>
</dbReference>
<evidence type="ECO:0000313" key="14">
    <source>
        <dbReference type="Proteomes" id="UP000730618"/>
    </source>
</evidence>
<dbReference type="PANTHER" id="PTHR10277:SF9">
    <property type="entry name" value="2-ISOPROPYLMALATE SYNTHASE 1, CHLOROPLASTIC-RELATED"/>
    <property type="match status" value="1"/>
</dbReference>
<keyword evidence="14" id="KW-1185">Reference proteome</keyword>
<keyword evidence="5 11" id="KW-0432">Leucine biosynthesis</keyword>
<evidence type="ECO:0000256" key="11">
    <source>
        <dbReference type="HAMAP-Rule" id="MF_01025"/>
    </source>
</evidence>
<dbReference type="InterPro" id="IPR000891">
    <property type="entry name" value="PYR_CT"/>
</dbReference>
<comment type="pathway">
    <text evidence="1 11">Amino-acid biosynthesis; L-leucine biosynthesis; L-leucine from 3-methyl-2-oxobutanoate: step 1/4.</text>
</comment>
<dbReference type="Pfam" id="PF00682">
    <property type="entry name" value="HMGL-like"/>
    <property type="match status" value="1"/>
</dbReference>
<keyword evidence="6 11" id="KW-0028">Amino-acid biosynthesis</keyword>
<dbReference type="EMBL" id="CAJVCE010000023">
    <property type="protein sequence ID" value="CAG7654701.1"/>
    <property type="molecule type" value="Genomic_DNA"/>
</dbReference>
<dbReference type="Pfam" id="PF08502">
    <property type="entry name" value="LeuA_dimer"/>
    <property type="match status" value="1"/>
</dbReference>
<dbReference type="InterPro" id="IPR054691">
    <property type="entry name" value="LeuA/HCS_post-cat"/>
</dbReference>
<dbReference type="PROSITE" id="PS00816">
    <property type="entry name" value="AIPM_HOMOCIT_SYNTH_2"/>
    <property type="match status" value="1"/>
</dbReference>
<evidence type="ECO:0000256" key="3">
    <source>
        <dbReference type="ARBA" id="ARBA00012973"/>
    </source>
</evidence>